<evidence type="ECO:0000313" key="3">
    <source>
        <dbReference type="Proteomes" id="UP001060919"/>
    </source>
</evidence>
<accession>A0A916DWS9</accession>
<keyword evidence="1" id="KW-0472">Membrane</keyword>
<dbReference type="AlphaFoldDB" id="A0A916DWS9"/>
<feature type="transmembrane region" description="Helical" evidence="1">
    <location>
        <begin position="77"/>
        <end position="100"/>
    </location>
</feature>
<gene>
    <name evidence="2" type="ORF">AsAng_0058070</name>
</gene>
<keyword evidence="1" id="KW-0812">Transmembrane</keyword>
<dbReference type="KEGG" id="aup:AsAng_0058070"/>
<protein>
    <submittedName>
        <fullName evidence="2">Uncharacterized protein</fullName>
    </submittedName>
</protein>
<dbReference type="Proteomes" id="UP001060919">
    <property type="component" value="Chromosome"/>
</dbReference>
<keyword evidence="3" id="KW-1185">Reference proteome</keyword>
<evidence type="ECO:0000313" key="2">
    <source>
        <dbReference type="EMBL" id="BDS15025.1"/>
    </source>
</evidence>
<name>A0A916DWS9_9BACT</name>
<sequence length="148" mass="17410">MKETPFFEFEEFGENETPPARWKSVLSIVIIVIMALLLFRLLLALVVPIITLILLIANRDLVSKIARTIYQLYQNELYKGLLATLAAIFLFAPFVIFLFFRTVYYMFVEEKPIINNIREGEENESELINIVIKEKMKNLLRDDDNNYR</sequence>
<evidence type="ECO:0000256" key="1">
    <source>
        <dbReference type="SAM" id="Phobius"/>
    </source>
</evidence>
<dbReference type="EMBL" id="AP026867">
    <property type="protein sequence ID" value="BDS15025.1"/>
    <property type="molecule type" value="Genomic_DNA"/>
</dbReference>
<reference evidence="2" key="1">
    <citation type="submission" date="2022-09" db="EMBL/GenBank/DDBJ databases">
        <title>Aureispira anguillicida sp. nov., isolated from Leptocephalus of Japanese eel Anguilla japonica.</title>
        <authorList>
            <person name="Yuasa K."/>
            <person name="Mekata T."/>
            <person name="Ikunari K."/>
        </authorList>
    </citation>
    <scope>NUCLEOTIDE SEQUENCE</scope>
    <source>
        <strain evidence="2">EL160426</strain>
    </source>
</reference>
<dbReference type="RefSeq" id="WP_264790215.1">
    <property type="nucleotide sequence ID" value="NZ_AP026867.1"/>
</dbReference>
<proteinExistence type="predicted"/>
<organism evidence="2 3">
    <name type="scientific">Aureispira anguillae</name>
    <dbReference type="NCBI Taxonomy" id="2864201"/>
    <lineage>
        <taxon>Bacteria</taxon>
        <taxon>Pseudomonadati</taxon>
        <taxon>Bacteroidota</taxon>
        <taxon>Saprospiria</taxon>
        <taxon>Saprospirales</taxon>
        <taxon>Saprospiraceae</taxon>
        <taxon>Aureispira</taxon>
    </lineage>
</organism>
<feature type="transmembrane region" description="Helical" evidence="1">
    <location>
        <begin position="25"/>
        <end position="56"/>
    </location>
</feature>
<keyword evidence="1" id="KW-1133">Transmembrane helix</keyword>